<evidence type="ECO:0000313" key="3">
    <source>
        <dbReference type="Proteomes" id="UP000784294"/>
    </source>
</evidence>
<reference evidence="2" key="1">
    <citation type="submission" date="2018-11" db="EMBL/GenBank/DDBJ databases">
        <authorList>
            <consortium name="Pathogen Informatics"/>
        </authorList>
    </citation>
    <scope>NUCLEOTIDE SEQUENCE</scope>
</reference>
<dbReference type="Proteomes" id="UP000784294">
    <property type="component" value="Unassembled WGS sequence"/>
</dbReference>
<evidence type="ECO:0000256" key="1">
    <source>
        <dbReference type="SAM" id="MobiDB-lite"/>
    </source>
</evidence>
<keyword evidence="3" id="KW-1185">Reference proteome</keyword>
<name>A0A448XMY1_9PLAT</name>
<gene>
    <name evidence="2" type="ORF">PXEA_LOCUS33897</name>
</gene>
<feature type="region of interest" description="Disordered" evidence="1">
    <location>
        <begin position="12"/>
        <end position="51"/>
    </location>
</feature>
<sequence>MLHWPVDIACAQESSSTSPCGPDEHFSVAVTTGHNPDTSHSPEDINSPESAVVPTKISKNKEELDLSHSSQNNSAIQLHINQSYRHSGRLSMELVCRQFEEKLAKLRKTCWTSRNSC</sequence>
<protein>
    <submittedName>
        <fullName evidence="2">Uncharacterized protein</fullName>
    </submittedName>
</protein>
<proteinExistence type="predicted"/>
<dbReference type="EMBL" id="CAAALY010265009">
    <property type="protein sequence ID" value="VEL40457.1"/>
    <property type="molecule type" value="Genomic_DNA"/>
</dbReference>
<accession>A0A448XMY1</accession>
<organism evidence="2 3">
    <name type="scientific">Protopolystoma xenopodis</name>
    <dbReference type="NCBI Taxonomy" id="117903"/>
    <lineage>
        <taxon>Eukaryota</taxon>
        <taxon>Metazoa</taxon>
        <taxon>Spiralia</taxon>
        <taxon>Lophotrochozoa</taxon>
        <taxon>Platyhelminthes</taxon>
        <taxon>Monogenea</taxon>
        <taxon>Polyopisthocotylea</taxon>
        <taxon>Polystomatidea</taxon>
        <taxon>Polystomatidae</taxon>
        <taxon>Protopolystoma</taxon>
    </lineage>
</organism>
<evidence type="ECO:0000313" key="2">
    <source>
        <dbReference type="EMBL" id="VEL40457.1"/>
    </source>
</evidence>
<feature type="compositionally biased region" description="Polar residues" evidence="1">
    <location>
        <begin position="29"/>
        <end position="39"/>
    </location>
</feature>
<comment type="caution">
    <text evidence="2">The sequence shown here is derived from an EMBL/GenBank/DDBJ whole genome shotgun (WGS) entry which is preliminary data.</text>
</comment>
<dbReference type="AlphaFoldDB" id="A0A448XMY1"/>